<dbReference type="SUPFAM" id="SSF51395">
    <property type="entry name" value="FMN-linked oxidoreductases"/>
    <property type="match status" value="1"/>
</dbReference>
<dbReference type="PIRSF" id="PIRSF006429">
    <property type="entry name" value="GOGAT_lg_2"/>
    <property type="match status" value="1"/>
</dbReference>
<dbReference type="Gene3D" id="3.20.20.70">
    <property type="entry name" value="Aldolase class I"/>
    <property type="match status" value="1"/>
</dbReference>
<dbReference type="GO" id="GO:0016491">
    <property type="term" value="F:oxidoreductase activity"/>
    <property type="evidence" value="ECO:0007669"/>
    <property type="project" value="UniProtKB-KW"/>
</dbReference>
<name>A0ABU4JS78_9CLOT</name>
<dbReference type="InterPro" id="IPR002932">
    <property type="entry name" value="Glu_synthdom"/>
</dbReference>
<evidence type="ECO:0000313" key="5">
    <source>
        <dbReference type="Proteomes" id="UP001281656"/>
    </source>
</evidence>
<feature type="domain" description="Glutamate synthase" evidence="3">
    <location>
        <begin position="97"/>
        <end position="411"/>
    </location>
</feature>
<dbReference type="Pfam" id="PF01645">
    <property type="entry name" value="Glu_synthase"/>
    <property type="match status" value="1"/>
</dbReference>
<protein>
    <submittedName>
        <fullName evidence="4">FMN-binding glutamate synthase family protein</fullName>
        <ecNumber evidence="4">1.4.-.-</ecNumber>
    </submittedName>
</protein>
<evidence type="ECO:0000259" key="3">
    <source>
        <dbReference type="Pfam" id="PF01645"/>
    </source>
</evidence>
<organism evidence="4 5">
    <name type="scientific">Clostridium tanneri</name>
    <dbReference type="NCBI Taxonomy" id="3037988"/>
    <lineage>
        <taxon>Bacteria</taxon>
        <taxon>Bacillati</taxon>
        <taxon>Bacillota</taxon>
        <taxon>Clostridia</taxon>
        <taxon>Eubacteriales</taxon>
        <taxon>Clostridiaceae</taxon>
        <taxon>Clostridium</taxon>
    </lineage>
</organism>
<comment type="caution">
    <text evidence="4">The sequence shown here is derived from an EMBL/GenBank/DDBJ whole genome shotgun (WGS) entry which is preliminary data.</text>
</comment>
<dbReference type="InterPro" id="IPR024188">
    <property type="entry name" value="GltB"/>
</dbReference>
<sequence length="442" mass="47698">MIEGITGYVSNALIDNMLPKLLTTQYGENLFDTVTTAQKVTVHAALEACLRGELGKALERPLGSPNVHSYWSKLFLNPTQLFSLPTADNTTISTEVTIGKNAKKPLKLSMPIMISAMSYGGSLSLDAKVSLAKAASKVGTATNTGESALSNEERESASLLIGQYNRYEVMNTKDQLSRLDAIEVQLGQGAWGGALPANIKADKIRQHMRETWHLKHGQDGIRGARFKGINSSQDIINLLNNLKSQYDVPIGVKIAGTHYIEKELDVILQTNVDFIVIDGSEGGTAASMVTLQDDVGLPTLYSLSRAAKYLDSKGVKNKYDLIITGGLKTPGDFVKALALGANAVYIGTIALMALIQSQITKALPEYPAPQMVLYNGKLTDRLDIDRGAETLANFLTSSVEEMKLVLIAMGKDNINQLNSKDLVSVDKELSEVLGIGYAGYPS</sequence>
<gene>
    <name evidence="4" type="ORF">P8V03_07420</name>
</gene>
<keyword evidence="4" id="KW-0560">Oxidoreductase</keyword>
<evidence type="ECO:0000313" key="4">
    <source>
        <dbReference type="EMBL" id="MDW8800982.1"/>
    </source>
</evidence>
<reference evidence="4 5" key="1">
    <citation type="submission" date="2023-04" db="EMBL/GenBank/DDBJ databases">
        <title>Clostridium tannerae sp. nov., isolated from the fecal material of an alpaca.</title>
        <authorList>
            <person name="Miller S."/>
            <person name="Hendry M."/>
            <person name="King J."/>
            <person name="Sankaranarayanan K."/>
            <person name="Lawson P.A."/>
        </authorList>
    </citation>
    <scope>NUCLEOTIDE SEQUENCE [LARGE SCALE GENOMIC DNA]</scope>
    <source>
        <strain evidence="4 5">A1-XYC3</strain>
    </source>
</reference>
<dbReference type="EC" id="1.4.-.-" evidence="4"/>
<evidence type="ECO:0000256" key="2">
    <source>
        <dbReference type="PIRNR" id="PIRNR006429"/>
    </source>
</evidence>
<proteinExistence type="inferred from homology"/>
<comment type="similarity">
    <text evidence="1 2">Belongs to the glutamate synthase family.</text>
</comment>
<dbReference type="EMBL" id="JARUJP010000006">
    <property type="protein sequence ID" value="MDW8800982.1"/>
    <property type="molecule type" value="Genomic_DNA"/>
</dbReference>
<dbReference type="CDD" id="cd02808">
    <property type="entry name" value="GltS_FMN"/>
    <property type="match status" value="1"/>
</dbReference>
<dbReference type="InterPro" id="IPR013785">
    <property type="entry name" value="Aldolase_TIM"/>
</dbReference>
<dbReference type="PANTHER" id="PTHR43819:SF1">
    <property type="entry name" value="ARCHAEAL-TYPE GLUTAMATE SYNTHASE [NADPH]"/>
    <property type="match status" value="1"/>
</dbReference>
<accession>A0ABU4JS78</accession>
<dbReference type="PANTHER" id="PTHR43819">
    <property type="entry name" value="ARCHAEAL-TYPE GLUTAMATE SYNTHASE [NADPH]"/>
    <property type="match status" value="1"/>
</dbReference>
<evidence type="ECO:0000256" key="1">
    <source>
        <dbReference type="ARBA" id="ARBA00009716"/>
    </source>
</evidence>
<dbReference type="RefSeq" id="WP_261673343.1">
    <property type="nucleotide sequence ID" value="NZ_JARUJP010000006.1"/>
</dbReference>
<keyword evidence="5" id="KW-1185">Reference proteome</keyword>
<dbReference type="Proteomes" id="UP001281656">
    <property type="component" value="Unassembled WGS sequence"/>
</dbReference>